<proteinExistence type="predicted"/>
<dbReference type="AlphaFoldDB" id="A0A0F9T119"/>
<name>A0A0F9T119_9ZZZZ</name>
<gene>
    <name evidence="1" type="ORF">LCGC14_0451080</name>
</gene>
<reference evidence="1" key="1">
    <citation type="journal article" date="2015" name="Nature">
        <title>Complex archaea that bridge the gap between prokaryotes and eukaryotes.</title>
        <authorList>
            <person name="Spang A."/>
            <person name="Saw J.H."/>
            <person name="Jorgensen S.L."/>
            <person name="Zaremba-Niedzwiedzka K."/>
            <person name="Martijn J."/>
            <person name="Lind A.E."/>
            <person name="van Eijk R."/>
            <person name="Schleper C."/>
            <person name="Guy L."/>
            <person name="Ettema T.J."/>
        </authorList>
    </citation>
    <scope>NUCLEOTIDE SEQUENCE</scope>
</reference>
<protein>
    <submittedName>
        <fullName evidence="1">Uncharacterized protein</fullName>
    </submittedName>
</protein>
<comment type="caution">
    <text evidence="1">The sequence shown here is derived from an EMBL/GenBank/DDBJ whole genome shotgun (WGS) entry which is preliminary data.</text>
</comment>
<dbReference type="EMBL" id="LAZR01000448">
    <property type="protein sequence ID" value="KKN68472.1"/>
    <property type="molecule type" value="Genomic_DNA"/>
</dbReference>
<sequence length="106" mass="12051">MPITGPIPDEAKPVLEAIRESVSRPPDLPVREFYGRLRWRHSRPDREGFACPMGLHPAAIICCPYMCRDFPVASCTGENILSFGMWWDRQTDVQAAVDAVWPEHKT</sequence>
<accession>A0A0F9T119</accession>
<evidence type="ECO:0000313" key="1">
    <source>
        <dbReference type="EMBL" id="KKN68472.1"/>
    </source>
</evidence>
<organism evidence="1">
    <name type="scientific">marine sediment metagenome</name>
    <dbReference type="NCBI Taxonomy" id="412755"/>
    <lineage>
        <taxon>unclassified sequences</taxon>
        <taxon>metagenomes</taxon>
        <taxon>ecological metagenomes</taxon>
    </lineage>
</organism>